<protein>
    <recommendedName>
        <fullName evidence="6">Phosphoenolpyruvate synthase</fullName>
        <ecNumber evidence="5">2.7.9.2</ecNumber>
    </recommendedName>
    <alternativeName>
        <fullName evidence="13">Pyruvate, water dikinase</fullName>
    </alternativeName>
</protein>
<keyword evidence="9" id="KW-0547">Nucleotide-binding</keyword>
<dbReference type="AlphaFoldDB" id="A0A1G2NZ20"/>
<evidence type="ECO:0000256" key="6">
    <source>
        <dbReference type="ARBA" id="ARBA00021623"/>
    </source>
</evidence>
<evidence type="ECO:0000313" key="18">
    <source>
        <dbReference type="Proteomes" id="UP000177269"/>
    </source>
</evidence>
<evidence type="ECO:0000256" key="11">
    <source>
        <dbReference type="ARBA" id="ARBA00022840"/>
    </source>
</evidence>
<dbReference type="Proteomes" id="UP000177269">
    <property type="component" value="Unassembled WGS sequence"/>
</dbReference>
<dbReference type="UniPathway" id="UPA00138"/>
<dbReference type="InterPro" id="IPR036637">
    <property type="entry name" value="Phosphohistidine_dom_sf"/>
</dbReference>
<dbReference type="InterPro" id="IPR006319">
    <property type="entry name" value="PEP_synth"/>
</dbReference>
<dbReference type="Pfam" id="PF01326">
    <property type="entry name" value="PPDK_N"/>
    <property type="match status" value="1"/>
</dbReference>
<evidence type="ECO:0000256" key="14">
    <source>
        <dbReference type="ARBA" id="ARBA00047700"/>
    </source>
</evidence>
<dbReference type="EC" id="2.7.9.2" evidence="5"/>
<dbReference type="Pfam" id="PF00391">
    <property type="entry name" value="PEP-utilizers"/>
    <property type="match status" value="1"/>
</dbReference>
<keyword evidence="11" id="KW-0067">ATP-binding</keyword>
<accession>A0A1G2NZ20</accession>
<name>A0A1G2NZ20_9BACT</name>
<dbReference type="PANTHER" id="PTHR43030:SF1">
    <property type="entry name" value="PHOSPHOENOLPYRUVATE SYNTHASE"/>
    <property type="match status" value="1"/>
</dbReference>
<keyword evidence="7" id="KW-0808">Transferase</keyword>
<feature type="domain" description="PEP-utilising enzyme mobile" evidence="15">
    <location>
        <begin position="790"/>
        <end position="860"/>
    </location>
</feature>
<evidence type="ECO:0000256" key="5">
    <source>
        <dbReference type="ARBA" id="ARBA00011996"/>
    </source>
</evidence>
<feature type="domain" description="Pyruvate phosphate dikinase AMP/ATP-binding" evidence="16">
    <location>
        <begin position="17"/>
        <end position="345"/>
    </location>
</feature>
<dbReference type="SUPFAM" id="SSF52009">
    <property type="entry name" value="Phosphohistidine domain"/>
    <property type="match status" value="1"/>
</dbReference>
<evidence type="ECO:0000256" key="13">
    <source>
        <dbReference type="ARBA" id="ARBA00033470"/>
    </source>
</evidence>
<evidence type="ECO:0000313" key="17">
    <source>
        <dbReference type="EMBL" id="OHA41356.1"/>
    </source>
</evidence>
<dbReference type="Gene3D" id="3.30.1490.20">
    <property type="entry name" value="ATP-grasp fold, A domain"/>
    <property type="match status" value="1"/>
</dbReference>
<sequence>MELIRKFENITKGDAALAGGKGASLGEMTQAGIPVPPGFVLLSEAFEKFLEETDLNVEIDSILHTVDHREMHTVEGASEKIQSLIKEAQMPNDIAEEIEKNFKKLGAKFVAVRSSATAEDSSEAAWAGQLDSYLNTTEDKVLENVQRCWASLFTPRAIFYRFEKELHRTKISVAVVIQKMVESEISGIAFSVHPVTEDRNQLIIEAGLGLGEAIVSGQITPDSYVVEKNSSDGEPGRTTRRIIDKNISEQDRGLYRLIRENKRIVAKEKDEESRESGNEWVEIQPQTGSAQKLSDAEILELTELILKIENHYGFPCDIEWAYEKSKFYITQSRPITTLSLAGSDAVEDVKEVWVNNASIEKASYQVMSPVIGFGMKVGEEAFDGRKKNRYLSRRFYLLNGRKLEGMYYPENDLSDFAEDILEFIYTQPDRVWNNHSESYSLNARLFDRSKELSKTDFSKYSNDGLAQLYMEFTELQEKAHAYSLATTWFVDSTGGLFANKLLENTKDIVDRNNSKLNPSEVFTVLTTPEKESFAIQEELASLQILKKIAEDPKAKKVFEELASFQTLPSELNQEIGREILDHFEKWRWVPFGYTGPAYNLDYYLSIWSGLIKENFNAASAILQLQNRKSEILKQKDQIVKELKISEKDKTIYDIAADMTFLKGYRKDCSYMCFYAHSFLAKEIVSRMNVTEEQLSLLTYVEIYKLLRGEMKFNTEETEKRKGKAIMLPKNELDFEVIVGPDAEEFLKDKVIKKEEIDIDADAFKGNCASSGHAKGIVKIINKPEEMGKMNQGDIMVAHTTFPSLVPAMKKAVAIITEDGGITCHAAIVARELKTPCVTGIKTITQVLKDGDEIEVDADNGLVRMLKKS</sequence>
<comment type="similarity">
    <text evidence="4">Belongs to the PEP-utilizing enzyme family.</text>
</comment>
<evidence type="ECO:0000256" key="10">
    <source>
        <dbReference type="ARBA" id="ARBA00022777"/>
    </source>
</evidence>
<evidence type="ECO:0000256" key="4">
    <source>
        <dbReference type="ARBA" id="ARBA00007837"/>
    </source>
</evidence>
<evidence type="ECO:0000256" key="2">
    <source>
        <dbReference type="ARBA" id="ARBA00002988"/>
    </source>
</evidence>
<organism evidence="17 18">
    <name type="scientific">Candidatus Taylorbacteria bacterium RIFCSPLOWO2_12_FULL_43_20</name>
    <dbReference type="NCBI Taxonomy" id="1802332"/>
    <lineage>
        <taxon>Bacteria</taxon>
        <taxon>Candidatus Tayloriibacteriota</taxon>
    </lineage>
</organism>
<keyword evidence="12" id="KW-0460">Magnesium</keyword>
<gene>
    <name evidence="17" type="ORF">A3G52_04905</name>
</gene>
<reference evidence="17 18" key="1">
    <citation type="journal article" date="2016" name="Nat. Commun.">
        <title>Thousands of microbial genomes shed light on interconnected biogeochemical processes in an aquifer system.</title>
        <authorList>
            <person name="Anantharaman K."/>
            <person name="Brown C.T."/>
            <person name="Hug L.A."/>
            <person name="Sharon I."/>
            <person name="Castelle C.J."/>
            <person name="Probst A.J."/>
            <person name="Thomas B.C."/>
            <person name="Singh A."/>
            <person name="Wilkins M.J."/>
            <person name="Karaoz U."/>
            <person name="Brodie E.L."/>
            <person name="Williams K.H."/>
            <person name="Hubbard S.S."/>
            <person name="Banfield J.F."/>
        </authorList>
    </citation>
    <scope>NUCLEOTIDE SEQUENCE [LARGE SCALE GENOMIC DNA]</scope>
</reference>
<proteinExistence type="inferred from homology"/>
<dbReference type="InterPro" id="IPR013815">
    <property type="entry name" value="ATP_grasp_subdomain_1"/>
</dbReference>
<dbReference type="SUPFAM" id="SSF56059">
    <property type="entry name" value="Glutathione synthetase ATP-binding domain-like"/>
    <property type="match status" value="1"/>
</dbReference>
<evidence type="ECO:0000256" key="3">
    <source>
        <dbReference type="ARBA" id="ARBA00004742"/>
    </source>
</evidence>
<dbReference type="EMBL" id="MHSK01000035">
    <property type="protein sequence ID" value="OHA41356.1"/>
    <property type="molecule type" value="Genomic_DNA"/>
</dbReference>
<dbReference type="PANTHER" id="PTHR43030">
    <property type="entry name" value="PHOSPHOENOLPYRUVATE SYNTHASE"/>
    <property type="match status" value="1"/>
</dbReference>
<dbReference type="GO" id="GO:0005524">
    <property type="term" value="F:ATP binding"/>
    <property type="evidence" value="ECO:0007669"/>
    <property type="project" value="UniProtKB-KW"/>
</dbReference>
<evidence type="ECO:0000259" key="15">
    <source>
        <dbReference type="Pfam" id="PF00391"/>
    </source>
</evidence>
<dbReference type="InterPro" id="IPR002192">
    <property type="entry name" value="PPDK_AMP/ATP-bd"/>
</dbReference>
<dbReference type="GO" id="GO:0046872">
    <property type="term" value="F:metal ion binding"/>
    <property type="evidence" value="ECO:0007669"/>
    <property type="project" value="UniProtKB-KW"/>
</dbReference>
<evidence type="ECO:0000256" key="7">
    <source>
        <dbReference type="ARBA" id="ARBA00022679"/>
    </source>
</evidence>
<evidence type="ECO:0000259" key="16">
    <source>
        <dbReference type="Pfam" id="PF01326"/>
    </source>
</evidence>
<evidence type="ECO:0000256" key="9">
    <source>
        <dbReference type="ARBA" id="ARBA00022741"/>
    </source>
</evidence>
<keyword evidence="8" id="KW-0479">Metal-binding</keyword>
<comment type="catalytic activity">
    <reaction evidence="14">
        <text>pyruvate + ATP + H2O = phosphoenolpyruvate + AMP + phosphate + 2 H(+)</text>
        <dbReference type="Rhea" id="RHEA:11364"/>
        <dbReference type="ChEBI" id="CHEBI:15361"/>
        <dbReference type="ChEBI" id="CHEBI:15377"/>
        <dbReference type="ChEBI" id="CHEBI:15378"/>
        <dbReference type="ChEBI" id="CHEBI:30616"/>
        <dbReference type="ChEBI" id="CHEBI:43474"/>
        <dbReference type="ChEBI" id="CHEBI:58702"/>
        <dbReference type="ChEBI" id="CHEBI:456215"/>
        <dbReference type="EC" id="2.7.9.2"/>
    </reaction>
</comment>
<dbReference type="PROSITE" id="PS00370">
    <property type="entry name" value="PEP_ENZYMES_PHOS_SITE"/>
    <property type="match status" value="1"/>
</dbReference>
<evidence type="ECO:0000256" key="1">
    <source>
        <dbReference type="ARBA" id="ARBA00001946"/>
    </source>
</evidence>
<dbReference type="GO" id="GO:0008986">
    <property type="term" value="F:pyruvate, water dikinase activity"/>
    <property type="evidence" value="ECO:0007669"/>
    <property type="project" value="UniProtKB-EC"/>
</dbReference>
<evidence type="ECO:0000256" key="12">
    <source>
        <dbReference type="ARBA" id="ARBA00022842"/>
    </source>
</evidence>
<dbReference type="InterPro" id="IPR008279">
    <property type="entry name" value="PEP-util_enz_mobile_dom"/>
</dbReference>
<dbReference type="GO" id="GO:0006094">
    <property type="term" value="P:gluconeogenesis"/>
    <property type="evidence" value="ECO:0007669"/>
    <property type="project" value="UniProtKB-UniPathway"/>
</dbReference>
<comment type="caution">
    <text evidence="17">The sequence shown here is derived from an EMBL/GenBank/DDBJ whole genome shotgun (WGS) entry which is preliminary data.</text>
</comment>
<evidence type="ECO:0000256" key="8">
    <source>
        <dbReference type="ARBA" id="ARBA00022723"/>
    </source>
</evidence>
<comment type="pathway">
    <text evidence="3">Carbohydrate biosynthesis; gluconeogenesis.</text>
</comment>
<dbReference type="Gene3D" id="3.30.470.20">
    <property type="entry name" value="ATP-grasp fold, B domain"/>
    <property type="match status" value="1"/>
</dbReference>
<dbReference type="InterPro" id="IPR018274">
    <property type="entry name" value="PEP_util_AS"/>
</dbReference>
<keyword evidence="10" id="KW-0418">Kinase</keyword>
<comment type="cofactor">
    <cofactor evidence="1">
        <name>Mg(2+)</name>
        <dbReference type="ChEBI" id="CHEBI:18420"/>
    </cofactor>
</comment>
<dbReference type="Gene3D" id="3.50.30.10">
    <property type="entry name" value="Phosphohistidine domain"/>
    <property type="match status" value="1"/>
</dbReference>
<comment type="function">
    <text evidence="2">Catalyzes the phosphorylation of pyruvate to phosphoenolpyruvate.</text>
</comment>